<evidence type="ECO:0000313" key="3">
    <source>
        <dbReference type="Proteomes" id="UP000731465"/>
    </source>
</evidence>
<organism evidence="2 3">
    <name type="scientific">Succinivibrio faecicola</name>
    <dbReference type="NCBI Taxonomy" id="2820300"/>
    <lineage>
        <taxon>Bacteria</taxon>
        <taxon>Pseudomonadati</taxon>
        <taxon>Pseudomonadota</taxon>
        <taxon>Gammaproteobacteria</taxon>
        <taxon>Aeromonadales</taxon>
        <taxon>Succinivibrionaceae</taxon>
        <taxon>Succinivibrio</taxon>
    </lineage>
</organism>
<sequence>MTNLKCMCGLMCSGLMLVAGCATPPKPTQPEGEKIVINPHADLDLLVKLRKEELKAQKNNNYEINLEEIEGELSK</sequence>
<proteinExistence type="predicted"/>
<protein>
    <recommendedName>
        <fullName evidence="4">Lipoprotein</fullName>
    </recommendedName>
</protein>
<keyword evidence="1" id="KW-0732">Signal</keyword>
<evidence type="ECO:0000256" key="1">
    <source>
        <dbReference type="SAM" id="SignalP"/>
    </source>
</evidence>
<keyword evidence="3" id="KW-1185">Reference proteome</keyword>
<name>A0ABS7DGR4_9GAMM</name>
<comment type="caution">
    <text evidence="2">The sequence shown here is derived from an EMBL/GenBank/DDBJ whole genome shotgun (WGS) entry which is preliminary data.</text>
</comment>
<dbReference type="RefSeq" id="WP_219937491.1">
    <property type="nucleotide sequence ID" value="NZ_JAGFNY010000013.1"/>
</dbReference>
<evidence type="ECO:0008006" key="4">
    <source>
        <dbReference type="Google" id="ProtNLM"/>
    </source>
</evidence>
<accession>A0ABS7DGR4</accession>
<dbReference type="Proteomes" id="UP000731465">
    <property type="component" value="Unassembled WGS sequence"/>
</dbReference>
<gene>
    <name evidence="2" type="ORF">J5V48_05100</name>
</gene>
<dbReference type="PROSITE" id="PS51257">
    <property type="entry name" value="PROKAR_LIPOPROTEIN"/>
    <property type="match status" value="1"/>
</dbReference>
<reference evidence="2 3" key="1">
    <citation type="submission" date="2021-03" db="EMBL/GenBank/DDBJ databases">
        <title>Succinivibrio sp. nov. isolated from feces of cow.</title>
        <authorList>
            <person name="Choi J.-Y."/>
        </authorList>
    </citation>
    <scope>NUCLEOTIDE SEQUENCE [LARGE SCALE GENOMIC DNA]</scope>
    <source>
        <strain evidence="2 3">AGMB01872</strain>
    </source>
</reference>
<evidence type="ECO:0000313" key="2">
    <source>
        <dbReference type="EMBL" id="MBW7570269.1"/>
    </source>
</evidence>
<feature type="signal peptide" evidence="1">
    <location>
        <begin position="1"/>
        <end position="21"/>
    </location>
</feature>
<dbReference type="EMBL" id="JAGFNY010000013">
    <property type="protein sequence ID" value="MBW7570269.1"/>
    <property type="molecule type" value="Genomic_DNA"/>
</dbReference>
<feature type="chain" id="PRO_5046427686" description="Lipoprotein" evidence="1">
    <location>
        <begin position="22"/>
        <end position="75"/>
    </location>
</feature>